<gene>
    <name evidence="12" type="primary">putA</name>
    <name evidence="12" type="ORF">GALLR39Z86_15880</name>
</gene>
<feature type="binding site" evidence="9">
    <location>
        <position position="299"/>
    </location>
    <ligand>
        <name>substrate</name>
    </ligand>
</feature>
<dbReference type="PANTHER" id="PTHR13914">
    <property type="entry name" value="PROLINE OXIDASE"/>
    <property type="match status" value="1"/>
</dbReference>
<evidence type="ECO:0000256" key="1">
    <source>
        <dbReference type="ARBA" id="ARBA00004739"/>
    </source>
</evidence>
<dbReference type="EC" id="1.5.5.2" evidence="2"/>
<evidence type="ECO:0000256" key="4">
    <source>
        <dbReference type="ARBA" id="ARBA00022741"/>
    </source>
</evidence>
<dbReference type="InterPro" id="IPR015659">
    <property type="entry name" value="Proline_oxidase"/>
</dbReference>
<dbReference type="Pfam" id="PF01619">
    <property type="entry name" value="Pro_dh"/>
    <property type="match status" value="1"/>
</dbReference>
<comment type="pathway">
    <text evidence="1">Amino-acid degradation; L-proline degradation into L-glutamate; L-glutamate from L-proline: step 1/2.</text>
</comment>
<evidence type="ECO:0000313" key="12">
    <source>
        <dbReference type="EMBL" id="GLI41738.1"/>
    </source>
</evidence>
<accession>A0A9W6G7N1</accession>
<feature type="binding site" evidence="9">
    <location>
        <position position="111"/>
    </location>
    <ligand>
        <name>substrate</name>
    </ligand>
</feature>
<dbReference type="GO" id="GO:0010133">
    <property type="term" value="P:L-proline catabolic process to L-glutamate"/>
    <property type="evidence" value="ECO:0007669"/>
    <property type="project" value="InterPro"/>
</dbReference>
<feature type="binding site" evidence="10">
    <location>
        <begin position="237"/>
        <end position="238"/>
    </location>
    <ligand>
        <name>FAD</name>
        <dbReference type="ChEBI" id="CHEBI:57692"/>
    </ligand>
</feature>
<keyword evidence="7" id="KW-0642">Proline metabolism</keyword>
<keyword evidence="4 10" id="KW-0547">Nucleotide-binding</keyword>
<reference evidence="12" key="1">
    <citation type="submission" date="2022-12" db="EMBL/GenBank/DDBJ databases">
        <title>Reference genome sequencing for broad-spectrum identification of bacterial and archaeal isolates by mass spectrometry.</title>
        <authorList>
            <person name="Sekiguchi Y."/>
            <person name="Tourlousse D.M."/>
        </authorList>
    </citation>
    <scope>NUCLEOTIDE SEQUENCE</scope>
    <source>
        <strain evidence="12">LLR39Z86</strain>
    </source>
</reference>
<feature type="binding site" evidence="10">
    <location>
        <position position="174"/>
    </location>
    <ligand>
        <name>FAD</name>
        <dbReference type="ChEBI" id="CHEBI:57692"/>
    </ligand>
</feature>
<evidence type="ECO:0000256" key="8">
    <source>
        <dbReference type="ARBA" id="ARBA00048779"/>
    </source>
</evidence>
<evidence type="ECO:0000256" key="10">
    <source>
        <dbReference type="PIRSR" id="PIRSR000196-2"/>
    </source>
</evidence>
<evidence type="ECO:0000256" key="5">
    <source>
        <dbReference type="ARBA" id="ARBA00022827"/>
    </source>
</evidence>
<evidence type="ECO:0000256" key="9">
    <source>
        <dbReference type="PIRSR" id="PIRSR000196-1"/>
    </source>
</evidence>
<evidence type="ECO:0000256" key="6">
    <source>
        <dbReference type="ARBA" id="ARBA00023002"/>
    </source>
</evidence>
<keyword evidence="3" id="KW-0285">Flavoprotein</keyword>
<dbReference type="AlphaFoldDB" id="A0A9W6G7N1"/>
<dbReference type="Gene3D" id="3.20.20.220">
    <property type="match status" value="1"/>
</dbReference>
<feature type="binding site" evidence="9">
    <location>
        <position position="300"/>
    </location>
    <ligand>
        <name>substrate</name>
    </ligand>
</feature>
<organism evidence="12 13">
    <name type="scientific">Glycomyces algeriensis</name>
    <dbReference type="NCBI Taxonomy" id="256037"/>
    <lineage>
        <taxon>Bacteria</taxon>
        <taxon>Bacillati</taxon>
        <taxon>Actinomycetota</taxon>
        <taxon>Actinomycetes</taxon>
        <taxon>Glycomycetales</taxon>
        <taxon>Glycomycetaceae</taxon>
        <taxon>Glycomyces</taxon>
    </lineage>
</organism>
<feature type="binding site" evidence="10">
    <location>
        <position position="146"/>
    </location>
    <ligand>
        <name>FAD</name>
        <dbReference type="ChEBI" id="CHEBI:57692"/>
    </ligand>
</feature>
<comment type="catalytic activity">
    <reaction evidence="8">
        <text>L-proline + a quinone = (S)-1-pyrroline-5-carboxylate + a quinol + H(+)</text>
        <dbReference type="Rhea" id="RHEA:23784"/>
        <dbReference type="ChEBI" id="CHEBI:15378"/>
        <dbReference type="ChEBI" id="CHEBI:17388"/>
        <dbReference type="ChEBI" id="CHEBI:24646"/>
        <dbReference type="ChEBI" id="CHEBI:60039"/>
        <dbReference type="ChEBI" id="CHEBI:132124"/>
        <dbReference type="EC" id="1.5.5.2"/>
    </reaction>
</comment>
<keyword evidence="13" id="KW-1185">Reference proteome</keyword>
<dbReference type="GO" id="GO:0000166">
    <property type="term" value="F:nucleotide binding"/>
    <property type="evidence" value="ECO:0007669"/>
    <property type="project" value="UniProtKB-KW"/>
</dbReference>
<dbReference type="PANTHER" id="PTHR13914:SF0">
    <property type="entry name" value="PROLINE DEHYDROGENASE 1, MITOCHONDRIAL"/>
    <property type="match status" value="1"/>
</dbReference>
<feature type="binding site" evidence="10">
    <location>
        <begin position="198"/>
        <end position="200"/>
    </location>
    <ligand>
        <name>FAD</name>
        <dbReference type="ChEBI" id="CHEBI:57692"/>
    </ligand>
</feature>
<dbReference type="EMBL" id="BSDT01000001">
    <property type="protein sequence ID" value="GLI41738.1"/>
    <property type="molecule type" value="Genomic_DNA"/>
</dbReference>
<dbReference type="GO" id="GO:0004657">
    <property type="term" value="F:proline dehydrogenase activity"/>
    <property type="evidence" value="ECO:0007669"/>
    <property type="project" value="UniProtKB-EC"/>
</dbReference>
<evidence type="ECO:0000313" key="13">
    <source>
        <dbReference type="Proteomes" id="UP001144313"/>
    </source>
</evidence>
<dbReference type="InterPro" id="IPR008219">
    <property type="entry name" value="PRODH_bac_arc"/>
</dbReference>
<dbReference type="InterPro" id="IPR002872">
    <property type="entry name" value="Proline_DH_dom"/>
</dbReference>
<dbReference type="PIRSF" id="PIRSF000196">
    <property type="entry name" value="Pro_dehydrog"/>
    <property type="match status" value="1"/>
</dbReference>
<feature type="domain" description="Proline dehydrogenase" evidence="11">
    <location>
        <begin position="55"/>
        <end position="307"/>
    </location>
</feature>
<proteinExistence type="predicted"/>
<protein>
    <recommendedName>
        <fullName evidence="2">proline dehydrogenase</fullName>
        <ecNumber evidence="2">1.5.5.2</ecNumber>
    </recommendedName>
</protein>
<evidence type="ECO:0000256" key="3">
    <source>
        <dbReference type="ARBA" id="ARBA00022630"/>
    </source>
</evidence>
<name>A0A9W6G7N1_9ACTN</name>
<dbReference type="SUPFAM" id="SSF51730">
    <property type="entry name" value="FAD-linked oxidoreductase"/>
    <property type="match status" value="1"/>
</dbReference>
<evidence type="ECO:0000259" key="11">
    <source>
        <dbReference type="Pfam" id="PF01619"/>
    </source>
</evidence>
<sequence length="319" mass="35327">MTCGRDAGGYAADMLRSVILAAARSSKIERLVGTAPVTRSLVRRYVAGETTAHAVATTRTLAADGLLATLDYLGEDTVVVEQADATRDEYLGLLAALKGEGLAGSTEVSVKLSALGQRIDPELAYDRAREICAAAADAGTTVTIDMEDHTVTDSTLEIVQRLREDHPATGAVLQAYLRRTEDDCKTHAVPDSRIRLCKGAYKEPESVAYQRSLDVDRSYVRCINALMAGEGYPMLATHDPRLIEIGIDRARWYDRGKESFEFQMLYGIRPTEQLRLAAEGYRMRVYVPYGDQWYGYLMRRMAERPANLAVFARSLWTKS</sequence>
<evidence type="ECO:0000256" key="2">
    <source>
        <dbReference type="ARBA" id="ARBA00012695"/>
    </source>
</evidence>
<keyword evidence="6" id="KW-0560">Oxidoreductase</keyword>
<keyword evidence="5 10" id="KW-0274">FAD</keyword>
<comment type="cofactor">
    <cofactor evidence="10">
        <name>FAD</name>
        <dbReference type="ChEBI" id="CHEBI:57692"/>
    </cofactor>
    <text evidence="10">Binds 1 FAD per subunit.</text>
</comment>
<evidence type="ECO:0000256" key="7">
    <source>
        <dbReference type="ARBA" id="ARBA00023062"/>
    </source>
</evidence>
<dbReference type="InterPro" id="IPR029041">
    <property type="entry name" value="FAD-linked_oxidoreductase-like"/>
</dbReference>
<comment type="caution">
    <text evidence="12">The sequence shown here is derived from an EMBL/GenBank/DDBJ whole genome shotgun (WGS) entry which is preliminary data.</text>
</comment>
<dbReference type="Proteomes" id="UP001144313">
    <property type="component" value="Unassembled WGS sequence"/>
</dbReference>